<dbReference type="InterPro" id="IPR000989">
    <property type="entry name" value="Rep"/>
</dbReference>
<keyword evidence="3" id="KW-0614">Plasmid</keyword>
<dbReference type="AlphaFoldDB" id="A5WI54"/>
<dbReference type="Pfam" id="PF01446">
    <property type="entry name" value="Rep_1"/>
    <property type="match status" value="1"/>
</dbReference>
<accession>A5WI54</accession>
<geneLocation type="plasmid" evidence="3">
    <name>pRWF102</name>
</geneLocation>
<evidence type="ECO:0000313" key="3">
    <source>
        <dbReference type="EMBL" id="ABQ95345.1"/>
    </source>
</evidence>
<dbReference type="EMBL" id="CP000715">
    <property type="protein sequence ID" value="ABQ95345.1"/>
    <property type="molecule type" value="Genomic_DNA"/>
</dbReference>
<dbReference type="GO" id="GO:0006260">
    <property type="term" value="P:DNA replication"/>
    <property type="evidence" value="ECO:0007669"/>
    <property type="project" value="UniProtKB-KW"/>
</dbReference>
<sequence length="377" mass="44428">MFPNHATTVNENIKKHNKNVDKNIPSAELIDFLYDNDLPESVDVSLASVSARDSVWDKHRLDTLIIQEMYAIECEFERYSERMTDCSGWLKFGFNEVNGLVLKQAFFCRVRYCGMCQWRRSLLWKALMYKTYDEIMQTHPTHRFVFLTLTLKNPPIGDLRETLQHMNKSWQRLKDRKEFIAGVEGWVRTTEVTRPKQKRKTKKDPIVYCPKTKNTHAHPHFHVILMVKPSYFSGKNYIKRQRWQELWADCLRVDYMPQVDIRTVKPRKKGAGDDDGMRGAIAETLKYAVKPDDIMHDNEDPKAREWFYELTRQTHKLRFVATGGLLKNALKPDDDITNEDMIDTGNDDEITETDDRRLNFSFYKSKGGYLYNPIHNE</sequence>
<keyword evidence="2" id="KW-0235">DNA replication</keyword>
<dbReference type="KEGG" id="prw:PsycPRwf_2406"/>
<organism evidence="3">
    <name type="scientific">Psychrobacter sp. (strain PRwf-1)</name>
    <dbReference type="NCBI Taxonomy" id="349106"/>
    <lineage>
        <taxon>Bacteria</taxon>
        <taxon>Pseudomonadati</taxon>
        <taxon>Pseudomonadota</taxon>
        <taxon>Gammaproteobacteria</taxon>
        <taxon>Moraxellales</taxon>
        <taxon>Moraxellaceae</taxon>
        <taxon>Psychrobacter</taxon>
    </lineage>
</organism>
<reference evidence="3" key="1">
    <citation type="submission" date="2007-05" db="EMBL/GenBank/DDBJ databases">
        <title>Complete sequence of plasmid pRWF102 of Psychrobacter sp. PRwf-1.</title>
        <authorList>
            <consortium name="US DOE Joint Genome Institute"/>
            <person name="Copeland A."/>
            <person name="Lucas S."/>
            <person name="Lapidus A."/>
            <person name="Barry K."/>
            <person name="Detter J.C."/>
            <person name="Glavina del Rio T."/>
            <person name="Hammon N."/>
            <person name="Israni S."/>
            <person name="Dalin E."/>
            <person name="Tice H."/>
            <person name="Pitluck S."/>
            <person name="Chain P."/>
            <person name="Malfatti S."/>
            <person name="Shin M."/>
            <person name="Vergez L."/>
            <person name="Schmutz J."/>
            <person name="Larimer F."/>
            <person name="Land M."/>
            <person name="Hauser L."/>
            <person name="Kyrpides N."/>
            <person name="Kim E."/>
            <person name="Tiedje J."/>
            <person name="Richardson P."/>
        </authorList>
    </citation>
    <scope>NUCLEOTIDE SEQUENCE [LARGE SCALE GENOMIC DNA]</scope>
    <source>
        <plasmid evidence="3">PRwf-1</plasmid>
        <plasmid evidence="3">pRWF102</plasmid>
    </source>
</reference>
<gene>
    <name evidence="3" type="ordered locus">PsycPRwf_2406</name>
</gene>
<evidence type="ECO:0000256" key="2">
    <source>
        <dbReference type="ARBA" id="ARBA00022705"/>
    </source>
</evidence>
<protein>
    <submittedName>
        <fullName evidence="3">Uncharacterized protein</fullName>
    </submittedName>
</protein>
<dbReference type="GO" id="GO:0003677">
    <property type="term" value="F:DNA binding"/>
    <property type="evidence" value="ECO:0007669"/>
    <property type="project" value="InterPro"/>
</dbReference>
<dbReference type="HOGENOM" id="CLU_056002_0_0_6"/>
<proteinExistence type="inferred from homology"/>
<comment type="similarity">
    <text evidence="1">Belongs to the Gram-positive plasmids replication protein type 1 family.</text>
</comment>
<evidence type="ECO:0000256" key="1">
    <source>
        <dbReference type="ARBA" id="ARBA00008909"/>
    </source>
</evidence>
<name>A5WI54_PSYWF</name>